<keyword evidence="1" id="KW-0175">Coiled coil</keyword>
<keyword evidence="6" id="KW-1185">Reference proteome</keyword>
<dbReference type="Proteomes" id="UP000677228">
    <property type="component" value="Unassembled WGS sequence"/>
</dbReference>
<dbReference type="Proteomes" id="UP000663829">
    <property type="component" value="Unassembled WGS sequence"/>
</dbReference>
<dbReference type="Proteomes" id="UP000681722">
    <property type="component" value="Unassembled WGS sequence"/>
</dbReference>
<dbReference type="EMBL" id="CAJNOK010002348">
    <property type="protein sequence ID" value="CAF0856058.1"/>
    <property type="molecule type" value="Genomic_DNA"/>
</dbReference>
<dbReference type="OrthoDB" id="8843611at2759"/>
<evidence type="ECO:0000313" key="2">
    <source>
        <dbReference type="EMBL" id="CAF0856058.1"/>
    </source>
</evidence>
<reference evidence="3" key="1">
    <citation type="submission" date="2021-02" db="EMBL/GenBank/DDBJ databases">
        <authorList>
            <person name="Nowell W R."/>
        </authorList>
    </citation>
    <scope>NUCLEOTIDE SEQUENCE</scope>
</reference>
<dbReference type="EMBL" id="CAJOBC010006094">
    <property type="protein sequence ID" value="CAF3886783.1"/>
    <property type="molecule type" value="Genomic_DNA"/>
</dbReference>
<evidence type="ECO:0000256" key="1">
    <source>
        <dbReference type="SAM" id="Coils"/>
    </source>
</evidence>
<protein>
    <submittedName>
        <fullName evidence="3">Uncharacterized protein</fullName>
    </submittedName>
</protein>
<evidence type="ECO:0000313" key="4">
    <source>
        <dbReference type="EMBL" id="CAF3641104.1"/>
    </source>
</evidence>
<evidence type="ECO:0000313" key="6">
    <source>
        <dbReference type="Proteomes" id="UP000663829"/>
    </source>
</evidence>
<dbReference type="Proteomes" id="UP000682733">
    <property type="component" value="Unassembled WGS sequence"/>
</dbReference>
<sequence>MSSHSTKTDLSSINLVQHRRGPKSLLKPIEQVIELINQQMVMGIIRECLKDESLKNDINEIVIQNNGSVDKSSESLGQLLLKPILDTVNDQLHTINIQLQKQQQDQRNIEAKLDDIERRSRSYNLRFYGIKEDEHIKKQIVNIASLLNISLSVYDIEAAHRLGPRQSGMHRGVIARFYSREVRYALLASRKLIKQPNGRKFYILEDCTSKTVSLYNSVRAKLDDNCKHHVYIRNGHVLYKTKKEDKPTLISTAEDIDTIFHTILSDHSDSIILNYTQPTG</sequence>
<gene>
    <name evidence="3" type="ORF">GPM918_LOCUS19800</name>
    <name evidence="2" type="ORF">OVA965_LOCUS7391</name>
    <name evidence="5" type="ORF">SRO942_LOCUS19798</name>
    <name evidence="4" type="ORF">TMI583_LOCUS7386</name>
</gene>
<dbReference type="EMBL" id="CAJOBA010002348">
    <property type="protein sequence ID" value="CAF3641104.1"/>
    <property type="molecule type" value="Genomic_DNA"/>
</dbReference>
<evidence type="ECO:0000313" key="5">
    <source>
        <dbReference type="EMBL" id="CAF3886783.1"/>
    </source>
</evidence>
<organism evidence="3 6">
    <name type="scientific">Didymodactylos carnosus</name>
    <dbReference type="NCBI Taxonomy" id="1234261"/>
    <lineage>
        <taxon>Eukaryota</taxon>
        <taxon>Metazoa</taxon>
        <taxon>Spiralia</taxon>
        <taxon>Gnathifera</taxon>
        <taxon>Rotifera</taxon>
        <taxon>Eurotatoria</taxon>
        <taxon>Bdelloidea</taxon>
        <taxon>Philodinida</taxon>
        <taxon>Philodinidae</taxon>
        <taxon>Didymodactylos</taxon>
    </lineage>
</organism>
<dbReference type="AlphaFoldDB" id="A0A814QRE4"/>
<name>A0A814QRE4_9BILA</name>
<dbReference type="EMBL" id="CAJNOQ010006093">
    <property type="protein sequence ID" value="CAF1123266.1"/>
    <property type="molecule type" value="Genomic_DNA"/>
</dbReference>
<comment type="caution">
    <text evidence="3">The sequence shown here is derived from an EMBL/GenBank/DDBJ whole genome shotgun (WGS) entry which is preliminary data.</text>
</comment>
<accession>A0A814QRE4</accession>
<proteinExistence type="predicted"/>
<feature type="coiled-coil region" evidence="1">
    <location>
        <begin position="85"/>
        <end position="119"/>
    </location>
</feature>
<evidence type="ECO:0000313" key="3">
    <source>
        <dbReference type="EMBL" id="CAF1123266.1"/>
    </source>
</evidence>